<protein>
    <submittedName>
        <fullName evidence="1">Uncharacterized protein</fullName>
    </submittedName>
</protein>
<name>A0AC61L365_9EURY</name>
<gene>
    <name evidence="1" type="ORF">C4B59_07230</name>
</gene>
<comment type="caution">
    <text evidence="1">The sequence shown here is derived from an EMBL/GenBank/DDBJ whole genome shotgun (WGS) entry which is preliminary data.</text>
</comment>
<organism evidence="1 2">
    <name type="scientific">Candidatus Methanogaster sp</name>
    <dbReference type="NCBI Taxonomy" id="3386292"/>
    <lineage>
        <taxon>Archaea</taxon>
        <taxon>Methanobacteriati</taxon>
        <taxon>Methanobacteriota</taxon>
        <taxon>Stenosarchaea group</taxon>
        <taxon>Methanomicrobia</taxon>
        <taxon>Methanosarcinales</taxon>
        <taxon>ANME-2 cluster</taxon>
        <taxon>Candidatus Methanogasteraceae</taxon>
        <taxon>Candidatus Methanogaster</taxon>
    </lineage>
</organism>
<accession>A0AC61L365</accession>
<evidence type="ECO:0000313" key="2">
    <source>
        <dbReference type="Proteomes" id="UP000248329"/>
    </source>
</evidence>
<sequence length="176" mass="19268">MTTVILTALWLMLPAYLPNPCAALFGRGAAIDSGRNFTDGRRILGDGKTYIGFFAGTVAGIVIGLVQILIAPYAPIPFPKFTLAAILCLSIGSLLGDLGMSFVKRRIGLARGAPFLFADQLDFVAGAWILTYIFEREWFLSNFTTWIVVTILIITPIMHLVTNIIGYKLGKKDVPW</sequence>
<reference evidence="1" key="1">
    <citation type="submission" date="2018-01" db="EMBL/GenBank/DDBJ databases">
        <authorList>
            <person name="Krukenberg V."/>
        </authorList>
    </citation>
    <scope>NUCLEOTIDE SEQUENCE</scope>
    <source>
        <strain evidence="1">E20ANME2</strain>
    </source>
</reference>
<dbReference type="Proteomes" id="UP000248329">
    <property type="component" value="Unassembled WGS sequence"/>
</dbReference>
<dbReference type="EMBL" id="PQXF01000011">
    <property type="protein sequence ID" value="PXF60857.1"/>
    <property type="molecule type" value="Genomic_DNA"/>
</dbReference>
<proteinExistence type="predicted"/>
<evidence type="ECO:0000313" key="1">
    <source>
        <dbReference type="EMBL" id="PXF60857.1"/>
    </source>
</evidence>